<evidence type="ECO:0000259" key="3">
    <source>
        <dbReference type="PROSITE" id="PS51459"/>
    </source>
</evidence>
<feature type="coiled-coil region" evidence="1">
    <location>
        <begin position="97"/>
        <end position="124"/>
    </location>
</feature>
<evidence type="ECO:0000256" key="1">
    <source>
        <dbReference type="SAM" id="Coils"/>
    </source>
</evidence>
<dbReference type="SUPFAM" id="SSF47413">
    <property type="entry name" value="lambda repressor-like DNA-binding domains"/>
    <property type="match status" value="1"/>
</dbReference>
<dbReference type="PROSITE" id="PS51459">
    <property type="entry name" value="FIDO"/>
    <property type="match status" value="1"/>
</dbReference>
<dbReference type="InterPro" id="IPR010982">
    <property type="entry name" value="Lambda_DNA-bd_dom_sf"/>
</dbReference>
<dbReference type="Gene3D" id="1.10.260.40">
    <property type="entry name" value="lambda repressor-like DNA-binding domains"/>
    <property type="match status" value="1"/>
</dbReference>
<evidence type="ECO:0000259" key="2">
    <source>
        <dbReference type="PROSITE" id="PS50943"/>
    </source>
</evidence>
<dbReference type="Pfam" id="PF01381">
    <property type="entry name" value="HTH_3"/>
    <property type="match status" value="1"/>
</dbReference>
<feature type="domain" description="Fido" evidence="3">
    <location>
        <begin position="195"/>
        <end position="334"/>
    </location>
</feature>
<keyword evidence="5" id="KW-1185">Reference proteome</keyword>
<comment type="caution">
    <text evidence="4">The sequence shown here is derived from an EMBL/GenBank/DDBJ whole genome shotgun (WGS) entry which is preliminary data.</text>
</comment>
<protein>
    <submittedName>
        <fullName evidence="4">Helix-turn-helix domain-containing protein</fullName>
    </submittedName>
</protein>
<reference evidence="4 5" key="1">
    <citation type="submission" date="2020-02" db="EMBL/GenBank/DDBJ databases">
        <authorList>
            <person name="Chen W.-M."/>
        </authorList>
    </citation>
    <scope>NUCLEOTIDE SEQUENCE [LARGE SCALE GENOMIC DNA]</scope>
    <source>
        <strain evidence="4 5">TWA-26</strain>
    </source>
</reference>
<dbReference type="CDD" id="cd00093">
    <property type="entry name" value="HTH_XRE"/>
    <property type="match status" value="1"/>
</dbReference>
<sequence>MKTLLKNAREQKGIKTRELAQLLGIDQALVSKFENGSRKPTREQISKLATALDINFEELMIAWLKEKILYEIGTDDLALKAMLLAEEEIKYNISYVRKSLSKNLQVLLNEIDELKSKLDNFRQFDSYRIKQALELEYTFESNRIEGNTLTLRETDLVINEGLTISGKSMREHLEAINHKEAIDYIKQLMDKNTSLIEREVLAIHNLILRGIHPEDAGRYRKVQVMIKGSTHMPPQPFLVAKEMEDYFIWYEENKSKMHPIVLAAEMHERLVTIHPFIDGNGRTSRLIMNLILLQHGYVIANIKGDYDSRMKYYQALETAQTSNNKEDFLVFIAQIEKESLERYLSIIQPA</sequence>
<dbReference type="InterPro" id="IPR036597">
    <property type="entry name" value="Fido-like_dom_sf"/>
</dbReference>
<dbReference type="Proteomes" id="UP000761423">
    <property type="component" value="Unassembled WGS sequence"/>
</dbReference>
<gene>
    <name evidence="4" type="ORF">G4L40_03710</name>
</gene>
<dbReference type="RefSeq" id="WP_166235816.1">
    <property type="nucleotide sequence ID" value="NZ_JAAJBV010000002.1"/>
</dbReference>
<organism evidence="4 5">
    <name type="scientific">Flavobacterium celericrescens</name>
    <dbReference type="NCBI Taxonomy" id="2709780"/>
    <lineage>
        <taxon>Bacteria</taxon>
        <taxon>Pseudomonadati</taxon>
        <taxon>Bacteroidota</taxon>
        <taxon>Flavobacteriia</taxon>
        <taxon>Flavobacteriales</taxon>
        <taxon>Flavobacteriaceae</taxon>
        <taxon>Flavobacterium</taxon>
    </lineage>
</organism>
<dbReference type="PROSITE" id="PS50943">
    <property type="entry name" value="HTH_CROC1"/>
    <property type="match status" value="1"/>
</dbReference>
<proteinExistence type="predicted"/>
<dbReference type="Gene3D" id="1.10.3290.10">
    <property type="entry name" value="Fido-like domain"/>
    <property type="match status" value="1"/>
</dbReference>
<dbReference type="SUPFAM" id="SSF140931">
    <property type="entry name" value="Fic-like"/>
    <property type="match status" value="1"/>
</dbReference>
<dbReference type="InterPro" id="IPR003812">
    <property type="entry name" value="Fido"/>
</dbReference>
<feature type="domain" description="HTH cro/C1-type" evidence="2">
    <location>
        <begin position="5"/>
        <end position="59"/>
    </location>
</feature>
<dbReference type="InterPro" id="IPR040198">
    <property type="entry name" value="Fido_containing"/>
</dbReference>
<dbReference type="PANTHER" id="PTHR13504:SF38">
    <property type="entry name" value="FIDO DOMAIN-CONTAINING PROTEIN"/>
    <property type="match status" value="1"/>
</dbReference>
<accession>A0ABX0IDN6</accession>
<dbReference type="EMBL" id="JAAJBV010000002">
    <property type="protein sequence ID" value="NHM03807.1"/>
    <property type="molecule type" value="Genomic_DNA"/>
</dbReference>
<dbReference type="InterPro" id="IPR001387">
    <property type="entry name" value="Cro/C1-type_HTH"/>
</dbReference>
<evidence type="ECO:0000313" key="4">
    <source>
        <dbReference type="EMBL" id="NHM03807.1"/>
    </source>
</evidence>
<dbReference type="Pfam" id="PF02661">
    <property type="entry name" value="Fic"/>
    <property type="match status" value="1"/>
</dbReference>
<dbReference type="PANTHER" id="PTHR13504">
    <property type="entry name" value="FIDO DOMAIN-CONTAINING PROTEIN DDB_G0283145"/>
    <property type="match status" value="1"/>
</dbReference>
<name>A0ABX0IDN6_9FLAO</name>
<keyword evidence="1" id="KW-0175">Coiled coil</keyword>
<evidence type="ECO:0000313" key="5">
    <source>
        <dbReference type="Proteomes" id="UP000761423"/>
    </source>
</evidence>
<dbReference type="SMART" id="SM00530">
    <property type="entry name" value="HTH_XRE"/>
    <property type="match status" value="1"/>
</dbReference>